<dbReference type="EMBL" id="CP094537">
    <property type="protein sequence ID" value="UOE36737.1"/>
    <property type="molecule type" value="Genomic_DNA"/>
</dbReference>
<keyword evidence="3" id="KW-0547">Nucleotide-binding</keyword>
<accession>A0ABY4BEP3</accession>
<comment type="catalytic activity">
    <reaction evidence="6">
        <text>L-threonyl-[protein] + ATP = 3-O-(5'-adenylyl)-L-threonyl-[protein] + diphosphate</text>
        <dbReference type="Rhea" id="RHEA:54292"/>
        <dbReference type="Rhea" id="RHEA-COMP:11060"/>
        <dbReference type="Rhea" id="RHEA-COMP:13847"/>
        <dbReference type="ChEBI" id="CHEBI:30013"/>
        <dbReference type="ChEBI" id="CHEBI:30616"/>
        <dbReference type="ChEBI" id="CHEBI:33019"/>
        <dbReference type="ChEBI" id="CHEBI:138113"/>
        <dbReference type="EC" id="2.7.7.108"/>
    </reaction>
</comment>
<dbReference type="InterPro" id="IPR036597">
    <property type="entry name" value="Fido-like_dom_sf"/>
</dbReference>
<dbReference type="EC" id="2.7.7.108" evidence="5"/>
<feature type="region of interest" description="Disordered" evidence="8">
    <location>
        <begin position="373"/>
        <end position="402"/>
    </location>
</feature>
<evidence type="ECO:0000256" key="4">
    <source>
        <dbReference type="ARBA" id="ARBA00022840"/>
    </source>
</evidence>
<keyword evidence="4" id="KW-0067">ATP-binding</keyword>
<evidence type="ECO:0000256" key="7">
    <source>
        <dbReference type="ARBA" id="ARBA00048696"/>
    </source>
</evidence>
<evidence type="ECO:0000313" key="10">
    <source>
        <dbReference type="EMBL" id="UOE36737.1"/>
    </source>
</evidence>
<dbReference type="PROSITE" id="PS51459">
    <property type="entry name" value="FIDO"/>
    <property type="match status" value="1"/>
</dbReference>
<evidence type="ECO:0000256" key="5">
    <source>
        <dbReference type="ARBA" id="ARBA00034531"/>
    </source>
</evidence>
<evidence type="ECO:0000256" key="3">
    <source>
        <dbReference type="ARBA" id="ARBA00022741"/>
    </source>
</evidence>
<dbReference type="RefSeq" id="WP_243520889.1">
    <property type="nucleotide sequence ID" value="NZ_CP094537.1"/>
</dbReference>
<evidence type="ECO:0000259" key="9">
    <source>
        <dbReference type="PROSITE" id="PS51459"/>
    </source>
</evidence>
<comment type="catalytic activity">
    <reaction evidence="7">
        <text>L-tyrosyl-[protein] + ATP = O-(5'-adenylyl)-L-tyrosyl-[protein] + diphosphate</text>
        <dbReference type="Rhea" id="RHEA:54288"/>
        <dbReference type="Rhea" id="RHEA-COMP:10136"/>
        <dbReference type="Rhea" id="RHEA-COMP:13846"/>
        <dbReference type="ChEBI" id="CHEBI:30616"/>
        <dbReference type="ChEBI" id="CHEBI:33019"/>
        <dbReference type="ChEBI" id="CHEBI:46858"/>
        <dbReference type="ChEBI" id="CHEBI:83624"/>
        <dbReference type="EC" id="2.7.7.108"/>
    </reaction>
</comment>
<evidence type="ECO:0000313" key="11">
    <source>
        <dbReference type="Proteomes" id="UP000831390"/>
    </source>
</evidence>
<geneLocation type="plasmid" evidence="10 11">
    <name>unnamed3</name>
</geneLocation>
<dbReference type="Proteomes" id="UP000831390">
    <property type="component" value="Plasmid unnamed3"/>
</dbReference>
<feature type="domain" description="Fido" evidence="9">
    <location>
        <begin position="70"/>
        <end position="223"/>
    </location>
</feature>
<evidence type="ECO:0000256" key="2">
    <source>
        <dbReference type="ARBA" id="ARBA00022695"/>
    </source>
</evidence>
<name>A0ABY4BEP3_9BACT</name>
<keyword evidence="10" id="KW-0614">Plasmid</keyword>
<reference evidence="10 11" key="1">
    <citation type="submission" date="2022-03" db="EMBL/GenBank/DDBJ databases">
        <title>Hymenobactersp. isolated from the air.</title>
        <authorList>
            <person name="Won M."/>
            <person name="Kwon S.-W."/>
        </authorList>
    </citation>
    <scope>NUCLEOTIDE SEQUENCE [LARGE SCALE GENOMIC DNA]</scope>
    <source>
        <strain evidence="10 11">KACC 22596</strain>
        <plasmid evidence="10 11">unnamed3</plasmid>
    </source>
</reference>
<evidence type="ECO:0000256" key="1">
    <source>
        <dbReference type="ARBA" id="ARBA00022679"/>
    </source>
</evidence>
<keyword evidence="11" id="KW-1185">Reference proteome</keyword>
<organism evidence="10 11">
    <name type="scientific">Hymenobacter monticola</name>
    <dbReference type="NCBI Taxonomy" id="1705399"/>
    <lineage>
        <taxon>Bacteria</taxon>
        <taxon>Pseudomonadati</taxon>
        <taxon>Bacteroidota</taxon>
        <taxon>Cytophagia</taxon>
        <taxon>Cytophagales</taxon>
        <taxon>Hymenobacteraceae</taxon>
        <taxon>Hymenobacter</taxon>
    </lineage>
</organism>
<dbReference type="Gene3D" id="1.10.3290.10">
    <property type="entry name" value="Fido-like domain"/>
    <property type="match status" value="1"/>
</dbReference>
<sequence length="402" mass="44254">MPDLFTNPADGLLYNNVRATSETQLDRLEADLSIMRLMFVRAQVGLAAPRQPVAPMVGPAYAIPPIPLTFDEQHLRAMHRYLFHDVYPWAGETRQDRGFQGYKPAMNIQADHMMTYANHRRIGCDVGAISAQLHAENNLKGLSKSQFVERAAYYLDHLNHVHAFREGNGRTMQAVLMQLGHQAGYRLDFQKVYKEFNLARDTGIVGISTSVHENQTRLRYLLDAATIELPGAAAKAARHPSQARPLSAPTLEVAQLEALRELKASSQRVGIRHAQETGAPLKDANGAVIMSPLLTYVQAAVMARPPALTEQATLDELQKPYVVVAASPAAQLSDKAILLRYSQAVGQAVQAFRTQLTQQQPGVTVQQGMPLNELKGEDALPTPSTPKLQKAPEPKRRGPKLG</sequence>
<proteinExistence type="predicted"/>
<dbReference type="PANTHER" id="PTHR39560:SF1">
    <property type="entry name" value="PROTEIN ADENYLYLTRANSFERASE FIC-RELATED"/>
    <property type="match status" value="1"/>
</dbReference>
<dbReference type="PANTHER" id="PTHR39560">
    <property type="entry name" value="PROTEIN ADENYLYLTRANSFERASE FIC-RELATED"/>
    <property type="match status" value="1"/>
</dbReference>
<evidence type="ECO:0000256" key="6">
    <source>
        <dbReference type="ARBA" id="ARBA00047939"/>
    </source>
</evidence>
<dbReference type="InterPro" id="IPR003812">
    <property type="entry name" value="Fido"/>
</dbReference>
<keyword evidence="2" id="KW-0548">Nucleotidyltransferase</keyword>
<dbReference type="SUPFAM" id="SSF140931">
    <property type="entry name" value="Fic-like"/>
    <property type="match status" value="1"/>
</dbReference>
<dbReference type="Pfam" id="PF02661">
    <property type="entry name" value="Fic"/>
    <property type="match status" value="1"/>
</dbReference>
<keyword evidence="1" id="KW-0808">Transferase</keyword>
<evidence type="ECO:0000256" key="8">
    <source>
        <dbReference type="SAM" id="MobiDB-lite"/>
    </source>
</evidence>
<protein>
    <recommendedName>
        <fullName evidence="5">protein adenylyltransferase</fullName>
        <ecNumber evidence="5">2.7.7.108</ecNumber>
    </recommendedName>
</protein>
<gene>
    <name evidence="10" type="ORF">MTP16_24940</name>
</gene>